<evidence type="ECO:0000313" key="1">
    <source>
        <dbReference type="EMBL" id="PPU67893.1"/>
    </source>
</evidence>
<dbReference type="AlphaFoldDB" id="A0A2S7D228"/>
<comment type="caution">
    <text evidence="1">The sequence shown here is derived from an EMBL/GenBank/DDBJ whole genome shotgun (WGS) entry which is preliminary data.</text>
</comment>
<sequence length="90" mass="10314">MVCWRRAFDRLHCATARQWPLDDGRGRIRRRFVRTLTPALRPGPRRHRGRSSARAPTARRLCNLAPVGEGLPASAWGAMWLSRTCRAYVC</sequence>
<name>A0A2S7D228_9XANT</name>
<proteinExistence type="predicted"/>
<organism evidence="1 2">
    <name type="scientific">Xanthomonas pisi</name>
    <dbReference type="NCBI Taxonomy" id="56457"/>
    <lineage>
        <taxon>Bacteria</taxon>
        <taxon>Pseudomonadati</taxon>
        <taxon>Pseudomonadota</taxon>
        <taxon>Gammaproteobacteria</taxon>
        <taxon>Lysobacterales</taxon>
        <taxon>Lysobacteraceae</taxon>
        <taxon>Xanthomonas</taxon>
    </lineage>
</organism>
<accession>A0A2S7D228</accession>
<dbReference type="Proteomes" id="UP000238191">
    <property type="component" value="Unassembled WGS sequence"/>
</dbReference>
<gene>
    <name evidence="1" type="ORF">XpiCFBP4643_13625</name>
</gene>
<reference evidence="2" key="1">
    <citation type="submission" date="2016-08" db="EMBL/GenBank/DDBJ databases">
        <authorList>
            <person name="Merda D."/>
            <person name="Briand M."/>
            <person name="Taghouti G."/>
            <person name="Carrere S."/>
            <person name="Gouzy J."/>
            <person name="Portier P."/>
            <person name="Jacques M.-A."/>
            <person name="Fischer-Le Saux M."/>
        </authorList>
    </citation>
    <scope>NUCLEOTIDE SEQUENCE [LARGE SCALE GENOMIC DNA]</scope>
    <source>
        <strain evidence="2">CFBP4643</strain>
    </source>
</reference>
<protein>
    <submittedName>
        <fullName evidence="1">Uncharacterized protein</fullName>
    </submittedName>
</protein>
<keyword evidence="2" id="KW-1185">Reference proteome</keyword>
<evidence type="ECO:0000313" key="2">
    <source>
        <dbReference type="Proteomes" id="UP000238191"/>
    </source>
</evidence>
<dbReference type="EMBL" id="MDEI01000010">
    <property type="protein sequence ID" value="PPU67893.1"/>
    <property type="molecule type" value="Genomic_DNA"/>
</dbReference>